<sequence>MKHDLVVKGDFFRLFYPHVNSRHPLLAESLGFRRIPEFRRFLQGFLAFEKQPAFLSSFTFSKKECRHFPFHTM</sequence>
<dbReference type="AlphaFoldDB" id="A0A0T6BPB8"/>
<evidence type="ECO:0000313" key="2">
    <source>
        <dbReference type="Proteomes" id="UP000036168"/>
    </source>
</evidence>
<dbReference type="Proteomes" id="UP000036168">
    <property type="component" value="Unassembled WGS sequence"/>
</dbReference>
<dbReference type="EMBL" id="LECW02000024">
    <property type="protein sequence ID" value="KRT93030.1"/>
    <property type="molecule type" value="Genomic_DNA"/>
</dbReference>
<organism evidence="1 2">
    <name type="scientific">Bacillus glycinifermentans</name>
    <dbReference type="NCBI Taxonomy" id="1664069"/>
    <lineage>
        <taxon>Bacteria</taxon>
        <taxon>Bacillati</taxon>
        <taxon>Bacillota</taxon>
        <taxon>Bacilli</taxon>
        <taxon>Bacillales</taxon>
        <taxon>Bacillaceae</taxon>
        <taxon>Bacillus</taxon>
    </lineage>
</organism>
<name>A0A0T6BPB8_9BACI</name>
<protein>
    <submittedName>
        <fullName evidence="1">Uncharacterized protein</fullName>
    </submittedName>
</protein>
<proteinExistence type="predicted"/>
<reference evidence="1 2" key="1">
    <citation type="journal article" date="2015" name="Int. J. Syst. Evol. Microbiol.">
        <title>Bacillus glycinifermentans sp. nov., isolated from fermented soybean paste.</title>
        <authorList>
            <person name="Kim S.J."/>
            <person name="Dunlap C.A."/>
            <person name="Kwon S.W."/>
            <person name="Rooney A.P."/>
        </authorList>
    </citation>
    <scope>NUCLEOTIDE SEQUENCE [LARGE SCALE GENOMIC DNA]</scope>
    <source>
        <strain evidence="1 2">GO-13</strain>
    </source>
</reference>
<comment type="caution">
    <text evidence="1">The sequence shown here is derived from an EMBL/GenBank/DDBJ whole genome shotgun (WGS) entry which is preliminary data.</text>
</comment>
<gene>
    <name evidence="1" type="ORF">AB447_221130</name>
</gene>
<accession>A0A0T6BPB8</accession>
<evidence type="ECO:0000313" key="1">
    <source>
        <dbReference type="EMBL" id="KRT93030.1"/>
    </source>
</evidence>